<dbReference type="GO" id="GO:0004314">
    <property type="term" value="F:[acyl-carrier-protein] S-malonyltransferase activity"/>
    <property type="evidence" value="ECO:0007669"/>
    <property type="project" value="UniProtKB-EC"/>
</dbReference>
<dbReference type="InterPro" id="IPR001227">
    <property type="entry name" value="Ac_transferase_dom_sf"/>
</dbReference>
<feature type="domain" description="Malonyl-CoA:ACP transacylase (MAT)" evidence="6">
    <location>
        <begin position="1"/>
        <end position="293"/>
    </location>
</feature>
<comment type="caution">
    <text evidence="7">The sequence shown here is derived from an EMBL/GenBank/DDBJ whole genome shotgun (WGS) entry which is preliminary data.</text>
</comment>
<dbReference type="EMBL" id="JAFGIX010000057">
    <property type="protein sequence ID" value="MBN1573876.1"/>
    <property type="molecule type" value="Genomic_DNA"/>
</dbReference>
<sequence>MGKDIYENFKSARLVFEEASDSLHIDLKRIVFEGPEDELNRTAITQPAVFTVSAAILYAMREAGVGSDVKVASTAGHSLGEYTSLFYGGAFDFQGGLSIVGKRGKIMEEAVSEEEGGMAAILGLDRDDVDKLVSEVFEANEQKENGLVVAANYNAPGQVVISGHRGAVAAAVELATERGAKKAVILKVGVPSHSPLMKGASEILAEELKDLELGNLDLPVISNVTAHPHPGGGETKDLLVKQLVSPVRWEESVKYMIDDGITDFIEIGPGRVLSGLVKRIDRKAGISSVGDLYSLKEVEKKYQ</sequence>
<dbReference type="Gene3D" id="3.40.366.10">
    <property type="entry name" value="Malonyl-Coenzyme A Acyl Carrier Protein, domain 2"/>
    <property type="match status" value="1"/>
</dbReference>
<comment type="similarity">
    <text evidence="4">Belongs to the fabD family.</text>
</comment>
<dbReference type="GO" id="GO:0006633">
    <property type="term" value="P:fatty acid biosynthetic process"/>
    <property type="evidence" value="ECO:0007669"/>
    <property type="project" value="TreeGrafter"/>
</dbReference>
<name>A0A9D8KFL7_9DELT</name>
<organism evidence="7 8">
    <name type="scientific">Candidatus Zymogenus saltonus</name>
    <dbReference type="NCBI Taxonomy" id="2844893"/>
    <lineage>
        <taxon>Bacteria</taxon>
        <taxon>Deltaproteobacteria</taxon>
        <taxon>Candidatus Zymogenia</taxon>
        <taxon>Candidatus Zymogeniales</taxon>
        <taxon>Candidatus Zymogenaceae</taxon>
        <taxon>Candidatus Zymogenus</taxon>
    </lineage>
</organism>
<accession>A0A9D8KFL7</accession>
<protein>
    <recommendedName>
        <fullName evidence="4">Malonyl CoA-acyl carrier protein transacylase</fullName>
        <ecNumber evidence="4">2.3.1.39</ecNumber>
    </recommendedName>
</protein>
<dbReference type="SUPFAM" id="SSF55048">
    <property type="entry name" value="Probable ACP-binding domain of malonyl-CoA ACP transacylase"/>
    <property type="match status" value="1"/>
</dbReference>
<dbReference type="InterPro" id="IPR024925">
    <property type="entry name" value="Malonyl_CoA-ACP_transAc"/>
</dbReference>
<dbReference type="InterPro" id="IPR014043">
    <property type="entry name" value="Acyl_transferase_dom"/>
</dbReference>
<dbReference type="Proteomes" id="UP000809273">
    <property type="component" value="Unassembled WGS sequence"/>
</dbReference>
<keyword evidence="2 4" id="KW-0012">Acyltransferase</keyword>
<feature type="active site" evidence="5">
    <location>
        <position position="78"/>
    </location>
</feature>
<dbReference type="PANTHER" id="PTHR42681:SF1">
    <property type="entry name" value="MALONYL-COA-ACYL CARRIER PROTEIN TRANSACYLASE, MITOCHONDRIAL"/>
    <property type="match status" value="1"/>
</dbReference>
<evidence type="ECO:0000313" key="7">
    <source>
        <dbReference type="EMBL" id="MBN1573876.1"/>
    </source>
</evidence>
<dbReference type="Pfam" id="PF00698">
    <property type="entry name" value="Acyl_transf_1"/>
    <property type="match status" value="1"/>
</dbReference>
<dbReference type="InterPro" id="IPR016036">
    <property type="entry name" value="Malonyl_transacylase_ACP-bd"/>
</dbReference>
<dbReference type="PIRSF" id="PIRSF000446">
    <property type="entry name" value="Mct"/>
    <property type="match status" value="1"/>
</dbReference>
<evidence type="ECO:0000256" key="4">
    <source>
        <dbReference type="PIRNR" id="PIRNR000446"/>
    </source>
</evidence>
<dbReference type="EC" id="2.3.1.39" evidence="4"/>
<gene>
    <name evidence="7" type="primary">fabD</name>
    <name evidence="7" type="ORF">JW984_11825</name>
</gene>
<dbReference type="PANTHER" id="PTHR42681">
    <property type="entry name" value="MALONYL-COA-ACYL CARRIER PROTEIN TRANSACYLASE, MITOCHONDRIAL"/>
    <property type="match status" value="1"/>
</dbReference>
<dbReference type="InterPro" id="IPR016035">
    <property type="entry name" value="Acyl_Trfase/lysoPLipase"/>
</dbReference>
<dbReference type="InterPro" id="IPR004410">
    <property type="entry name" value="Malonyl_CoA-ACP_transAc_FabD"/>
</dbReference>
<evidence type="ECO:0000259" key="6">
    <source>
        <dbReference type="SMART" id="SM00827"/>
    </source>
</evidence>
<dbReference type="GO" id="GO:0005829">
    <property type="term" value="C:cytosol"/>
    <property type="evidence" value="ECO:0007669"/>
    <property type="project" value="TreeGrafter"/>
</dbReference>
<evidence type="ECO:0000256" key="5">
    <source>
        <dbReference type="PIRSR" id="PIRSR000446-1"/>
    </source>
</evidence>
<evidence type="ECO:0000256" key="1">
    <source>
        <dbReference type="ARBA" id="ARBA00022679"/>
    </source>
</evidence>
<dbReference type="FunFam" id="3.30.70.250:FF:000001">
    <property type="entry name" value="Malonyl CoA-acyl carrier protein transacylase"/>
    <property type="match status" value="1"/>
</dbReference>
<reference evidence="7" key="1">
    <citation type="journal article" date="2021" name="Environ. Microbiol.">
        <title>Genomic characterization of three novel Desulfobacterota classes expand the metabolic and phylogenetic diversity of the phylum.</title>
        <authorList>
            <person name="Murphy C.L."/>
            <person name="Biggerstaff J."/>
            <person name="Eichhorn A."/>
            <person name="Ewing E."/>
            <person name="Shahan R."/>
            <person name="Soriano D."/>
            <person name="Stewart S."/>
            <person name="VanMol K."/>
            <person name="Walker R."/>
            <person name="Walters P."/>
            <person name="Elshahed M.S."/>
            <person name="Youssef N.H."/>
        </authorList>
    </citation>
    <scope>NUCLEOTIDE SEQUENCE</scope>
    <source>
        <strain evidence="7">Zod_Metabat.24</strain>
    </source>
</reference>
<keyword evidence="1 4" id="KW-0808">Transferase</keyword>
<evidence type="ECO:0000256" key="2">
    <source>
        <dbReference type="ARBA" id="ARBA00023315"/>
    </source>
</evidence>
<proteinExistence type="inferred from homology"/>
<dbReference type="Gene3D" id="3.30.70.250">
    <property type="entry name" value="Malonyl-CoA ACP transacylase, ACP-binding"/>
    <property type="match status" value="1"/>
</dbReference>
<reference evidence="7" key="2">
    <citation type="submission" date="2021-01" db="EMBL/GenBank/DDBJ databases">
        <authorList>
            <person name="Hahn C.R."/>
            <person name="Youssef N.H."/>
            <person name="Elshahed M."/>
        </authorList>
    </citation>
    <scope>NUCLEOTIDE SEQUENCE</scope>
    <source>
        <strain evidence="7">Zod_Metabat.24</strain>
    </source>
</reference>
<feature type="active site" evidence="5">
    <location>
        <position position="193"/>
    </location>
</feature>
<evidence type="ECO:0000256" key="3">
    <source>
        <dbReference type="ARBA" id="ARBA00048462"/>
    </source>
</evidence>
<dbReference type="AlphaFoldDB" id="A0A9D8KFL7"/>
<dbReference type="NCBIfam" id="TIGR00128">
    <property type="entry name" value="fabD"/>
    <property type="match status" value="1"/>
</dbReference>
<dbReference type="InterPro" id="IPR050858">
    <property type="entry name" value="Mal-CoA-ACP_Trans/PKS_FabD"/>
</dbReference>
<dbReference type="SUPFAM" id="SSF52151">
    <property type="entry name" value="FabD/lysophospholipase-like"/>
    <property type="match status" value="1"/>
</dbReference>
<evidence type="ECO:0000313" key="8">
    <source>
        <dbReference type="Proteomes" id="UP000809273"/>
    </source>
</evidence>
<comment type="catalytic activity">
    <reaction evidence="3 4">
        <text>holo-[ACP] + malonyl-CoA = malonyl-[ACP] + CoA</text>
        <dbReference type="Rhea" id="RHEA:41792"/>
        <dbReference type="Rhea" id="RHEA-COMP:9623"/>
        <dbReference type="Rhea" id="RHEA-COMP:9685"/>
        <dbReference type="ChEBI" id="CHEBI:57287"/>
        <dbReference type="ChEBI" id="CHEBI:57384"/>
        <dbReference type="ChEBI" id="CHEBI:64479"/>
        <dbReference type="ChEBI" id="CHEBI:78449"/>
        <dbReference type="EC" id="2.3.1.39"/>
    </reaction>
</comment>
<dbReference type="SMART" id="SM00827">
    <property type="entry name" value="PKS_AT"/>
    <property type="match status" value="1"/>
</dbReference>